<organism evidence="2 3">
    <name type="scientific">Batillaria attramentaria</name>
    <dbReference type="NCBI Taxonomy" id="370345"/>
    <lineage>
        <taxon>Eukaryota</taxon>
        <taxon>Metazoa</taxon>
        <taxon>Spiralia</taxon>
        <taxon>Lophotrochozoa</taxon>
        <taxon>Mollusca</taxon>
        <taxon>Gastropoda</taxon>
        <taxon>Caenogastropoda</taxon>
        <taxon>Sorbeoconcha</taxon>
        <taxon>Cerithioidea</taxon>
        <taxon>Batillariidae</taxon>
        <taxon>Batillaria</taxon>
    </lineage>
</organism>
<proteinExistence type="predicted"/>
<comment type="caution">
    <text evidence="2">The sequence shown here is derived from an EMBL/GenBank/DDBJ whole genome shotgun (WGS) entry which is preliminary data.</text>
</comment>
<evidence type="ECO:0000313" key="3">
    <source>
        <dbReference type="Proteomes" id="UP001519460"/>
    </source>
</evidence>
<evidence type="ECO:0000256" key="1">
    <source>
        <dbReference type="SAM" id="MobiDB-lite"/>
    </source>
</evidence>
<dbReference type="PANTHER" id="PTHR28489:SF2">
    <property type="entry name" value="RENTINAL DEGENERATION 3-LIKE"/>
    <property type="match status" value="1"/>
</dbReference>
<dbReference type="PANTHER" id="PTHR28489">
    <property type="entry name" value="RENTINAL DEGENERATION 3-LIKE"/>
    <property type="match status" value="1"/>
</dbReference>
<dbReference type="AlphaFoldDB" id="A0ABD0LLW2"/>
<dbReference type="Pfam" id="PF14473">
    <property type="entry name" value="RD3"/>
    <property type="match status" value="1"/>
</dbReference>
<gene>
    <name evidence="2" type="ORF">BaRGS_00008846</name>
</gene>
<reference evidence="2 3" key="1">
    <citation type="journal article" date="2023" name="Sci. Data">
        <title>Genome assembly of the Korean intertidal mud-creeper Batillaria attramentaria.</title>
        <authorList>
            <person name="Patra A.K."/>
            <person name="Ho P.T."/>
            <person name="Jun S."/>
            <person name="Lee S.J."/>
            <person name="Kim Y."/>
            <person name="Won Y.J."/>
        </authorList>
    </citation>
    <scope>NUCLEOTIDE SEQUENCE [LARGE SCALE GENOMIC DNA]</scope>
    <source>
        <strain evidence="2">Wonlab-2016</strain>
    </source>
</reference>
<dbReference type="EMBL" id="JACVVK020000040">
    <property type="protein sequence ID" value="KAK7499998.1"/>
    <property type="molecule type" value="Genomic_DNA"/>
</dbReference>
<evidence type="ECO:0000313" key="2">
    <source>
        <dbReference type="EMBL" id="KAK7499998.1"/>
    </source>
</evidence>
<name>A0ABD0LLW2_9CAEN</name>
<evidence type="ECO:0008006" key="4">
    <source>
        <dbReference type="Google" id="ProtNLM"/>
    </source>
</evidence>
<accession>A0ABD0LLW2</accession>
<feature type="region of interest" description="Disordered" evidence="1">
    <location>
        <begin position="179"/>
        <end position="205"/>
    </location>
</feature>
<keyword evidence="3" id="KW-1185">Reference proteome</keyword>
<sequence length="205" mass="23467">MSGLRSFWRRGSDWLGGGEPHRLPEKDEHVAVVDSLLSEVDFHVKELERAYREREQEERRLQTGVDYTWLITGTPKSYEVPQLERLELEELCYKVNPAECCKVISLFRDAMVREPPVEELGRIMRSCIIQVLEQRPREESLSEWMSRRAHSLTSLKLKPPGRVAPSADVEDIEMQAGNPPRETRAYSMPDFSVEGPVNGGGAYPV</sequence>
<dbReference type="InterPro" id="IPR028092">
    <property type="entry name" value="RD3"/>
</dbReference>
<protein>
    <recommendedName>
        <fullName evidence="4">Protein RD3</fullName>
    </recommendedName>
</protein>
<dbReference type="Proteomes" id="UP001519460">
    <property type="component" value="Unassembled WGS sequence"/>
</dbReference>